<dbReference type="PANTHER" id="PTHR43646">
    <property type="entry name" value="GLYCOSYLTRANSFERASE"/>
    <property type="match status" value="1"/>
</dbReference>
<proteinExistence type="inferred from homology"/>
<keyword evidence="2" id="KW-1003">Cell membrane</keyword>
<dbReference type="Proteomes" id="UP000758168">
    <property type="component" value="Unassembled WGS sequence"/>
</dbReference>
<protein>
    <recommendedName>
        <fullName evidence="9">4,4'-diaponeurosporenoate glycosyltransferase</fullName>
    </recommendedName>
</protein>
<comment type="subcellular location">
    <subcellularLocation>
        <location evidence="1">Cell membrane</location>
    </subcellularLocation>
</comment>
<keyword evidence="4" id="KW-0808">Transferase</keyword>
<evidence type="ECO:0000256" key="2">
    <source>
        <dbReference type="ARBA" id="ARBA00022475"/>
    </source>
</evidence>
<dbReference type="Pfam" id="PF00535">
    <property type="entry name" value="Glycos_transf_2"/>
    <property type="match status" value="1"/>
</dbReference>
<keyword evidence="12" id="KW-1185">Reference proteome</keyword>
<evidence type="ECO:0000313" key="12">
    <source>
        <dbReference type="Proteomes" id="UP000758168"/>
    </source>
</evidence>
<dbReference type="PANTHER" id="PTHR43646:SF2">
    <property type="entry name" value="GLYCOSYLTRANSFERASE 2-LIKE DOMAIN-CONTAINING PROTEIN"/>
    <property type="match status" value="1"/>
</dbReference>
<evidence type="ECO:0000256" key="3">
    <source>
        <dbReference type="ARBA" id="ARBA00022676"/>
    </source>
</evidence>
<dbReference type="Gene3D" id="3.90.550.10">
    <property type="entry name" value="Spore Coat Polysaccharide Biosynthesis Protein SpsA, Chain A"/>
    <property type="match status" value="1"/>
</dbReference>
<evidence type="ECO:0000256" key="9">
    <source>
        <dbReference type="ARBA" id="ARBA00040345"/>
    </source>
</evidence>
<keyword evidence="3" id="KW-0328">Glycosyltransferase</keyword>
<evidence type="ECO:0000256" key="5">
    <source>
        <dbReference type="ARBA" id="ARBA00023136"/>
    </source>
</evidence>
<dbReference type="RefSeq" id="WP_210053521.1">
    <property type="nucleotide sequence ID" value="NZ_BAAAMH010000006.1"/>
</dbReference>
<comment type="pathway">
    <text evidence="7">Carotenoid biosynthesis; staphyloxanthin biosynthesis; staphyloxanthin from farnesyl diphosphate: step 4/5.</text>
</comment>
<accession>A0ABS4Z4U4</accession>
<reference evidence="11 12" key="1">
    <citation type="submission" date="2021-03" db="EMBL/GenBank/DDBJ databases">
        <title>Sequencing the genomes of 1000 actinobacteria strains.</title>
        <authorList>
            <person name="Klenk H.-P."/>
        </authorList>
    </citation>
    <scope>NUCLEOTIDE SEQUENCE [LARGE SCALE GENOMIC DNA]</scope>
    <source>
        <strain evidence="11 12">DSM 12936</strain>
    </source>
</reference>
<evidence type="ECO:0000256" key="6">
    <source>
        <dbReference type="ARBA" id="ARBA00037281"/>
    </source>
</evidence>
<evidence type="ECO:0000256" key="8">
    <source>
        <dbReference type="ARBA" id="ARBA00038120"/>
    </source>
</evidence>
<dbReference type="SUPFAM" id="SSF53448">
    <property type="entry name" value="Nucleotide-diphospho-sugar transferases"/>
    <property type="match status" value="1"/>
</dbReference>
<evidence type="ECO:0000259" key="10">
    <source>
        <dbReference type="Pfam" id="PF00535"/>
    </source>
</evidence>
<evidence type="ECO:0000313" key="11">
    <source>
        <dbReference type="EMBL" id="MBP2416064.1"/>
    </source>
</evidence>
<feature type="domain" description="Glycosyltransferase 2-like" evidence="10">
    <location>
        <begin position="10"/>
        <end position="162"/>
    </location>
</feature>
<keyword evidence="5" id="KW-0472">Membrane</keyword>
<sequence>MSAAEPVRLSVVVPAFDEEAYLPATLASLARQHVPGGFEVVVVDNASTDGTAAVAARHGARVVREETPGVCAARQRGTEEARGAVVVSTDADTVHPDGWLARLAGHFDDDDVVAVAGPCRYLDPPWWARIFPTGWFAVISAVHALTGRVLYVTATNIAFRREGFPGYDTRLTQGGDEVDLLRRLRRRGRVVWDGGNPVLTSSRRMDQGLLHTLVVSYGYHYALNLALNRLRPDRVMHVAPVIREQQAATSRRLRRRWRVAVAVAVTAGLVLSRRRSGER</sequence>
<name>A0ABS4Z4U4_9ACTN</name>
<comment type="caution">
    <text evidence="11">The sequence shown here is derived from an EMBL/GenBank/DDBJ whole genome shotgun (WGS) entry which is preliminary data.</text>
</comment>
<gene>
    <name evidence="11" type="ORF">JOF54_000986</name>
</gene>
<evidence type="ECO:0000256" key="4">
    <source>
        <dbReference type="ARBA" id="ARBA00022679"/>
    </source>
</evidence>
<dbReference type="CDD" id="cd00761">
    <property type="entry name" value="Glyco_tranf_GTA_type"/>
    <property type="match status" value="1"/>
</dbReference>
<dbReference type="EMBL" id="JAGIOB010000001">
    <property type="protein sequence ID" value="MBP2416064.1"/>
    <property type="molecule type" value="Genomic_DNA"/>
</dbReference>
<comment type="similarity">
    <text evidence="8">Belongs to the glycosyltransferase 2 family. CrtQ subfamily.</text>
</comment>
<evidence type="ECO:0000256" key="1">
    <source>
        <dbReference type="ARBA" id="ARBA00004236"/>
    </source>
</evidence>
<comment type="function">
    <text evidence="6">Catalyzes the glycosylation of 4,4'-diaponeurosporenoate, i.e. the esterification of glucose at the C1'' position with the carboxyl group of 4,4'-diaponeurosporenic acid, to form glycosyl-4,4'-diaponeurosporenoate. This is a step in the biosynthesis of staphyloxanthin, an orange pigment present in most staphylococci strains.</text>
</comment>
<evidence type="ECO:0000256" key="7">
    <source>
        <dbReference type="ARBA" id="ARBA00037904"/>
    </source>
</evidence>
<organism evidence="11 12">
    <name type="scientific">Microlunatus capsulatus</name>
    <dbReference type="NCBI Taxonomy" id="99117"/>
    <lineage>
        <taxon>Bacteria</taxon>
        <taxon>Bacillati</taxon>
        <taxon>Actinomycetota</taxon>
        <taxon>Actinomycetes</taxon>
        <taxon>Propionibacteriales</taxon>
        <taxon>Propionibacteriaceae</taxon>
        <taxon>Microlunatus</taxon>
    </lineage>
</organism>
<dbReference type="InterPro" id="IPR029044">
    <property type="entry name" value="Nucleotide-diphossugar_trans"/>
</dbReference>
<dbReference type="InterPro" id="IPR001173">
    <property type="entry name" value="Glyco_trans_2-like"/>
</dbReference>